<feature type="region of interest" description="Disordered" evidence="1">
    <location>
        <begin position="388"/>
        <end position="432"/>
    </location>
</feature>
<feature type="compositionally biased region" description="Polar residues" evidence="1">
    <location>
        <begin position="196"/>
        <end position="206"/>
    </location>
</feature>
<evidence type="ECO:0008006" key="4">
    <source>
        <dbReference type="Google" id="ProtNLM"/>
    </source>
</evidence>
<feature type="compositionally biased region" description="Basic and acidic residues" evidence="1">
    <location>
        <begin position="273"/>
        <end position="282"/>
    </location>
</feature>
<feature type="region of interest" description="Disordered" evidence="1">
    <location>
        <begin position="254"/>
        <end position="292"/>
    </location>
</feature>
<dbReference type="EMBL" id="JACEFO010000732">
    <property type="protein sequence ID" value="KAF8758239.1"/>
    <property type="molecule type" value="Genomic_DNA"/>
</dbReference>
<gene>
    <name evidence="2" type="ORF">HU200_010607</name>
</gene>
<feature type="compositionally biased region" description="Polar residues" evidence="1">
    <location>
        <begin position="123"/>
        <end position="162"/>
    </location>
</feature>
<evidence type="ECO:0000313" key="2">
    <source>
        <dbReference type="EMBL" id="KAF8758239.1"/>
    </source>
</evidence>
<accession>A0A835FJU4</accession>
<name>A0A835FJU4_9POAL</name>
<feature type="compositionally biased region" description="Low complexity" evidence="1">
    <location>
        <begin position="49"/>
        <end position="84"/>
    </location>
</feature>
<feature type="compositionally biased region" description="Polar residues" evidence="1">
    <location>
        <begin position="175"/>
        <end position="185"/>
    </location>
</feature>
<protein>
    <recommendedName>
        <fullName evidence="4">Calmodulin-binding domain-containing protein</fullName>
    </recommendedName>
</protein>
<dbReference type="Proteomes" id="UP000636709">
    <property type="component" value="Unassembled WGS sequence"/>
</dbReference>
<feature type="region of interest" description="Disordered" evidence="1">
    <location>
        <begin position="312"/>
        <end position="335"/>
    </location>
</feature>
<feature type="region of interest" description="Disordered" evidence="1">
    <location>
        <begin position="1"/>
        <end position="216"/>
    </location>
</feature>
<feature type="compositionally biased region" description="Basic and acidic residues" evidence="1">
    <location>
        <begin position="320"/>
        <end position="335"/>
    </location>
</feature>
<feature type="compositionally biased region" description="Polar residues" evidence="1">
    <location>
        <begin position="257"/>
        <end position="267"/>
    </location>
</feature>
<comment type="caution">
    <text evidence="2">The sequence shown here is derived from an EMBL/GenBank/DDBJ whole genome shotgun (WGS) entry which is preliminary data.</text>
</comment>
<evidence type="ECO:0000256" key="1">
    <source>
        <dbReference type="SAM" id="MobiDB-lite"/>
    </source>
</evidence>
<feature type="compositionally biased region" description="Basic and acidic residues" evidence="1">
    <location>
        <begin position="406"/>
        <end position="432"/>
    </location>
</feature>
<organism evidence="2 3">
    <name type="scientific">Digitaria exilis</name>
    <dbReference type="NCBI Taxonomy" id="1010633"/>
    <lineage>
        <taxon>Eukaryota</taxon>
        <taxon>Viridiplantae</taxon>
        <taxon>Streptophyta</taxon>
        <taxon>Embryophyta</taxon>
        <taxon>Tracheophyta</taxon>
        <taxon>Spermatophyta</taxon>
        <taxon>Magnoliopsida</taxon>
        <taxon>Liliopsida</taxon>
        <taxon>Poales</taxon>
        <taxon>Poaceae</taxon>
        <taxon>PACMAD clade</taxon>
        <taxon>Panicoideae</taxon>
        <taxon>Panicodae</taxon>
        <taxon>Paniceae</taxon>
        <taxon>Anthephorinae</taxon>
        <taxon>Digitaria</taxon>
    </lineage>
</organism>
<keyword evidence="3" id="KW-1185">Reference proteome</keyword>
<dbReference type="OrthoDB" id="675991at2759"/>
<proteinExistence type="predicted"/>
<dbReference type="AlphaFoldDB" id="A0A835FJU4"/>
<evidence type="ECO:0000313" key="3">
    <source>
        <dbReference type="Proteomes" id="UP000636709"/>
    </source>
</evidence>
<reference evidence="2" key="1">
    <citation type="submission" date="2020-07" db="EMBL/GenBank/DDBJ databases">
        <title>Genome sequence and genetic diversity analysis of an under-domesticated orphan crop, white fonio (Digitaria exilis).</title>
        <authorList>
            <person name="Bennetzen J.L."/>
            <person name="Chen S."/>
            <person name="Ma X."/>
            <person name="Wang X."/>
            <person name="Yssel A.E.J."/>
            <person name="Chaluvadi S.R."/>
            <person name="Johnson M."/>
            <person name="Gangashetty P."/>
            <person name="Hamidou F."/>
            <person name="Sanogo M.D."/>
            <person name="Zwaenepoel A."/>
            <person name="Wallace J."/>
            <person name="Van De Peer Y."/>
            <person name="Van Deynze A."/>
        </authorList>
    </citation>
    <scope>NUCLEOTIDE SEQUENCE</scope>
    <source>
        <tissue evidence="2">Leaves</tissue>
    </source>
</reference>
<sequence>MATSRREPQPNARANRGARNMSPGIKSSESDQGLRRARSVPTSPDRRLSPSPVSSSSNTSRPSSSFNARTTSSRSTSGSGSSSTHGKTLHSASSLAGAKQANAMRRKVEKPGATSVWPAALATANTSSKDITRTAKSLSTVQKSNLSTGPGTEKMTTSSVKLKTQKSKVGPIGSGKTQAVSSTRDPGSIAKRRTGVENSLSIQRTKSVPARQIETPKIEEQDVELLMEFDETESISTSSIEEHLQERLPDPVDLQSVDINSKPSSSHAGGILEVKREGKDNEDLNAGDYSDIGINSDINILKEATSKTELKEAVEETELKEEVSATEPRESVDETKLNEAFNEAELNETIDKTKLKEADCETASKEAACEMELKDDVAEPKLIVQEEDKSKDEKITLPAQTMELAQRWRKDDGKKNEATEDSRSKSIQERKNKVMALVGRFETAMSGRE</sequence>